<evidence type="ECO:0000313" key="6">
    <source>
        <dbReference type="Proteomes" id="UP001177212"/>
    </source>
</evidence>
<evidence type="ECO:0000313" key="5">
    <source>
        <dbReference type="EMBL" id="MDP2565857.1"/>
    </source>
</evidence>
<accession>A0ABT9FGE6</accession>
<dbReference type="GO" id="GO:0004527">
    <property type="term" value="F:exonuclease activity"/>
    <property type="evidence" value="ECO:0007669"/>
    <property type="project" value="UniProtKB-KW"/>
</dbReference>
<dbReference type="Gene3D" id="3.40.50.1010">
    <property type="entry name" value="5'-nuclease"/>
    <property type="match status" value="1"/>
</dbReference>
<dbReference type="Pfam" id="PF02739">
    <property type="entry name" value="5_3_exonuc_N"/>
    <property type="match status" value="1"/>
</dbReference>
<keyword evidence="1" id="KW-0540">Nuclease</keyword>
<dbReference type="SMART" id="SM00279">
    <property type="entry name" value="HhH2"/>
    <property type="match status" value="1"/>
</dbReference>
<dbReference type="RefSeq" id="WP_305472621.1">
    <property type="nucleotide sequence ID" value="NZ_JAUYVT010000014.1"/>
</dbReference>
<protein>
    <submittedName>
        <fullName evidence="5">5'-3' exonuclease H3TH domain-containing protein</fullName>
    </submittedName>
</protein>
<dbReference type="InterPro" id="IPR020045">
    <property type="entry name" value="DNA_polI_H3TH"/>
</dbReference>
<dbReference type="SUPFAM" id="SSF47807">
    <property type="entry name" value="5' to 3' exonuclease, C-terminal subdomain"/>
    <property type="match status" value="1"/>
</dbReference>
<evidence type="ECO:0000259" key="4">
    <source>
        <dbReference type="SMART" id="SM00475"/>
    </source>
</evidence>
<reference evidence="5" key="1">
    <citation type="submission" date="2023-07" db="EMBL/GenBank/DDBJ databases">
        <title>Genome content predicts the carbon catabolic preferences of heterotrophic bacteria.</title>
        <authorList>
            <person name="Gralka M."/>
        </authorList>
    </citation>
    <scope>NUCLEOTIDE SEQUENCE</scope>
    <source>
        <strain evidence="5">4G09</strain>
    </source>
</reference>
<dbReference type="PANTHER" id="PTHR42646:SF2">
    <property type="entry name" value="5'-3' EXONUCLEASE FAMILY PROTEIN"/>
    <property type="match status" value="1"/>
</dbReference>
<evidence type="ECO:0000256" key="3">
    <source>
        <dbReference type="ARBA" id="ARBA00023125"/>
    </source>
</evidence>
<sequence length="292" mass="33090">MIQKKEICVYIIDVSSIFSRLYKALTKNGEPNGKNDIYNGVPIFALRPVLNLIEKEIKNASNYCQEYTHIAMVFDFPAKTFRHEIYPNYKKDRKPKTPAEIKQMELTFKMLQTQGYFTITKAGVEADDVIGAISKKLTLSKVKHIIFSGDKDMACLINDYAKQYSGRADMFIDAQAVKSKYGVTPDKMTDLLTIIGDTSDSVSGVPGAGKKNAAKLLENHTLDELLKKPTLIDEIKLTNKEKIKKHFTTNADEILASREVIELYTNMKLNINLNDMLKKDPADEYFLDLITK</sequence>
<dbReference type="PANTHER" id="PTHR42646">
    <property type="entry name" value="FLAP ENDONUCLEASE XNI"/>
    <property type="match status" value="1"/>
</dbReference>
<dbReference type="CDD" id="cd09898">
    <property type="entry name" value="H3TH_53EXO"/>
    <property type="match status" value="1"/>
</dbReference>
<proteinExistence type="predicted"/>
<dbReference type="EMBL" id="JAUYVT010000014">
    <property type="protein sequence ID" value="MDP2565857.1"/>
    <property type="molecule type" value="Genomic_DNA"/>
</dbReference>
<keyword evidence="6" id="KW-1185">Reference proteome</keyword>
<dbReference type="Proteomes" id="UP001177212">
    <property type="component" value="Unassembled WGS sequence"/>
</dbReference>
<dbReference type="InterPro" id="IPR029060">
    <property type="entry name" value="PIN-like_dom_sf"/>
</dbReference>
<dbReference type="CDD" id="cd09859">
    <property type="entry name" value="PIN_53EXO"/>
    <property type="match status" value="1"/>
</dbReference>
<evidence type="ECO:0000256" key="1">
    <source>
        <dbReference type="ARBA" id="ARBA00022722"/>
    </source>
</evidence>
<name>A0ABT9FGE6_9GAMM</name>
<dbReference type="Pfam" id="PF01367">
    <property type="entry name" value="5_3_exonuc"/>
    <property type="match status" value="1"/>
</dbReference>
<comment type="caution">
    <text evidence="5">The sequence shown here is derived from an EMBL/GenBank/DDBJ whole genome shotgun (WGS) entry which is preliminary data.</text>
</comment>
<dbReference type="InterPro" id="IPR038969">
    <property type="entry name" value="FEN"/>
</dbReference>
<keyword evidence="2" id="KW-0378">Hydrolase</keyword>
<feature type="domain" description="5'-3' exonuclease" evidence="4">
    <location>
        <begin position="4"/>
        <end position="279"/>
    </location>
</feature>
<keyword evidence="3" id="KW-0238">DNA-binding</keyword>
<dbReference type="InterPro" id="IPR002421">
    <property type="entry name" value="5-3_exonuclease"/>
</dbReference>
<dbReference type="SMART" id="SM00475">
    <property type="entry name" value="53EXOc"/>
    <property type="match status" value="1"/>
</dbReference>
<gene>
    <name evidence="5" type="ORF">Q8W34_14515</name>
</gene>
<dbReference type="SUPFAM" id="SSF88723">
    <property type="entry name" value="PIN domain-like"/>
    <property type="match status" value="1"/>
</dbReference>
<dbReference type="InterPro" id="IPR036279">
    <property type="entry name" value="5-3_exonuclease_C_sf"/>
</dbReference>
<dbReference type="Gene3D" id="1.10.150.20">
    <property type="entry name" value="5' to 3' exonuclease, C-terminal subdomain"/>
    <property type="match status" value="1"/>
</dbReference>
<organism evidence="5 6">
    <name type="scientific">Pseudoalteromonas marina</name>
    <dbReference type="NCBI Taxonomy" id="267375"/>
    <lineage>
        <taxon>Bacteria</taxon>
        <taxon>Pseudomonadati</taxon>
        <taxon>Pseudomonadota</taxon>
        <taxon>Gammaproteobacteria</taxon>
        <taxon>Alteromonadales</taxon>
        <taxon>Pseudoalteromonadaceae</taxon>
        <taxon>Pseudoalteromonas</taxon>
    </lineage>
</organism>
<keyword evidence="5" id="KW-0269">Exonuclease</keyword>
<evidence type="ECO:0000256" key="2">
    <source>
        <dbReference type="ARBA" id="ARBA00022801"/>
    </source>
</evidence>
<dbReference type="InterPro" id="IPR020046">
    <property type="entry name" value="5-3_exonucl_a-hlix_arch_N"/>
</dbReference>
<dbReference type="InterPro" id="IPR008918">
    <property type="entry name" value="HhH2"/>
</dbReference>